<dbReference type="EMBL" id="OGUU01000008">
    <property type="protein sequence ID" value="SPC09833.1"/>
    <property type="molecule type" value="Genomic_DNA"/>
</dbReference>
<accession>A0A7Z7J7F6</accession>
<sequence length="88" mass="9452">MAGVFFVVHRRIARDDECAGLMLDFVDAPALSPAPLPQAGEGRKQAGNKSQTGRPRQRVRAQRRTPCQCARPEIGSARSAAEGVPPIT</sequence>
<evidence type="ECO:0000313" key="2">
    <source>
        <dbReference type="EMBL" id="SPC09833.1"/>
    </source>
</evidence>
<proteinExistence type="predicted"/>
<dbReference type="AlphaFoldDB" id="A0A7Z7J7F6"/>
<organism evidence="2 3">
    <name type="scientific">Cupriavidus taiwanensis</name>
    <dbReference type="NCBI Taxonomy" id="164546"/>
    <lineage>
        <taxon>Bacteria</taxon>
        <taxon>Pseudomonadati</taxon>
        <taxon>Pseudomonadota</taxon>
        <taxon>Betaproteobacteria</taxon>
        <taxon>Burkholderiales</taxon>
        <taxon>Burkholderiaceae</taxon>
        <taxon>Cupriavidus</taxon>
    </lineage>
</organism>
<dbReference type="Proteomes" id="UP000257139">
    <property type="component" value="Chromosome CBM2594_a"/>
</dbReference>
<gene>
    <name evidence="2" type="ORF">CBM2594_A41156</name>
</gene>
<feature type="compositionally biased region" description="Low complexity" evidence="1">
    <location>
        <begin position="30"/>
        <end position="39"/>
    </location>
</feature>
<protein>
    <submittedName>
        <fullName evidence="2">Uncharacterized protein</fullName>
    </submittedName>
</protein>
<comment type="caution">
    <text evidence="2">The sequence shown here is derived from an EMBL/GenBank/DDBJ whole genome shotgun (WGS) entry which is preliminary data.</text>
</comment>
<evidence type="ECO:0000256" key="1">
    <source>
        <dbReference type="SAM" id="MobiDB-lite"/>
    </source>
</evidence>
<name>A0A7Z7J7F6_9BURK</name>
<reference evidence="2 3" key="1">
    <citation type="submission" date="2018-01" db="EMBL/GenBank/DDBJ databases">
        <authorList>
            <person name="Clerissi C."/>
        </authorList>
    </citation>
    <scope>NUCLEOTIDE SEQUENCE [LARGE SCALE GENOMIC DNA]</scope>
    <source>
        <strain evidence="2">Cupriavidus taiwanensis STM 6021</strain>
    </source>
</reference>
<feature type="region of interest" description="Disordered" evidence="1">
    <location>
        <begin position="30"/>
        <end position="88"/>
    </location>
</feature>
<evidence type="ECO:0000313" key="3">
    <source>
        <dbReference type="Proteomes" id="UP000257139"/>
    </source>
</evidence>